<organism evidence="1 2">
    <name type="scientific">Immersiella caudata</name>
    <dbReference type="NCBI Taxonomy" id="314043"/>
    <lineage>
        <taxon>Eukaryota</taxon>
        <taxon>Fungi</taxon>
        <taxon>Dikarya</taxon>
        <taxon>Ascomycota</taxon>
        <taxon>Pezizomycotina</taxon>
        <taxon>Sordariomycetes</taxon>
        <taxon>Sordariomycetidae</taxon>
        <taxon>Sordariales</taxon>
        <taxon>Lasiosphaeriaceae</taxon>
        <taxon>Immersiella</taxon>
    </lineage>
</organism>
<evidence type="ECO:0000313" key="2">
    <source>
        <dbReference type="Proteomes" id="UP001175000"/>
    </source>
</evidence>
<name>A0AA39WYM8_9PEZI</name>
<gene>
    <name evidence="1" type="ORF">B0T14DRAFT_565366</name>
</gene>
<sequence length="116" mass="13048">MAMASAISLPKANTTPDELAPRKALCALHAHFDKSWPENALTRYSVKATAEVEMEDIASSALSNLQCWYQDDHTYLAHVSTFIGDYGHQAYVNFHQTGVNTWRSHTMVECDVDSKW</sequence>
<dbReference type="EMBL" id="JAULSU010000003">
    <property type="protein sequence ID" value="KAK0624058.1"/>
    <property type="molecule type" value="Genomic_DNA"/>
</dbReference>
<accession>A0AA39WYM8</accession>
<comment type="caution">
    <text evidence="1">The sequence shown here is derived from an EMBL/GenBank/DDBJ whole genome shotgun (WGS) entry which is preliminary data.</text>
</comment>
<reference evidence="1" key="1">
    <citation type="submission" date="2023-06" db="EMBL/GenBank/DDBJ databases">
        <title>Genome-scale phylogeny and comparative genomics of the fungal order Sordariales.</title>
        <authorList>
            <consortium name="Lawrence Berkeley National Laboratory"/>
            <person name="Hensen N."/>
            <person name="Bonometti L."/>
            <person name="Westerberg I."/>
            <person name="Brannstrom I.O."/>
            <person name="Guillou S."/>
            <person name="Cros-Aarteil S."/>
            <person name="Calhoun S."/>
            <person name="Haridas S."/>
            <person name="Kuo A."/>
            <person name="Mondo S."/>
            <person name="Pangilinan J."/>
            <person name="Riley R."/>
            <person name="Labutti K."/>
            <person name="Andreopoulos B."/>
            <person name="Lipzen A."/>
            <person name="Chen C."/>
            <person name="Yanf M."/>
            <person name="Daum C."/>
            <person name="Ng V."/>
            <person name="Clum A."/>
            <person name="Steindorff A."/>
            <person name="Ohm R."/>
            <person name="Martin F."/>
            <person name="Silar P."/>
            <person name="Natvig D."/>
            <person name="Lalanne C."/>
            <person name="Gautier V."/>
            <person name="Ament-Velasquez S.L."/>
            <person name="Kruys A."/>
            <person name="Hutchinson M.I."/>
            <person name="Powell A.J."/>
            <person name="Barry K."/>
            <person name="Miller A.N."/>
            <person name="Grigoriev I.V."/>
            <person name="Debuchy R."/>
            <person name="Gladieux P."/>
            <person name="Thoren M.H."/>
            <person name="Johannesson H."/>
        </authorList>
    </citation>
    <scope>NUCLEOTIDE SEQUENCE</scope>
    <source>
        <strain evidence="1">CBS 606.72</strain>
    </source>
</reference>
<dbReference type="Proteomes" id="UP001175000">
    <property type="component" value="Unassembled WGS sequence"/>
</dbReference>
<keyword evidence="2" id="KW-1185">Reference proteome</keyword>
<evidence type="ECO:0000313" key="1">
    <source>
        <dbReference type="EMBL" id="KAK0624058.1"/>
    </source>
</evidence>
<protein>
    <submittedName>
        <fullName evidence="1">Uncharacterized protein</fullName>
    </submittedName>
</protein>
<dbReference type="AlphaFoldDB" id="A0AA39WYM8"/>
<proteinExistence type="predicted"/>